<dbReference type="PANTHER" id="PTHR33908">
    <property type="entry name" value="MANNOSYLTRANSFERASE YKCB-RELATED"/>
    <property type="match status" value="1"/>
</dbReference>
<dbReference type="GO" id="GO:0009103">
    <property type="term" value="P:lipopolysaccharide biosynthetic process"/>
    <property type="evidence" value="ECO:0007669"/>
    <property type="project" value="UniProtKB-ARBA"/>
</dbReference>
<keyword evidence="7 8" id="KW-0472">Membrane</keyword>
<keyword evidence="3" id="KW-0328">Glycosyltransferase</keyword>
<feature type="transmembrane region" description="Helical" evidence="8">
    <location>
        <begin position="134"/>
        <end position="151"/>
    </location>
</feature>
<dbReference type="KEGG" id="otd:J1M35_02650"/>
<dbReference type="Pfam" id="PF13231">
    <property type="entry name" value="PMT_2"/>
    <property type="match status" value="1"/>
</dbReference>
<keyword evidence="6 8" id="KW-1133">Transmembrane helix</keyword>
<dbReference type="InterPro" id="IPR050297">
    <property type="entry name" value="LipidA_mod_glycosyltrf_83"/>
</dbReference>
<evidence type="ECO:0000256" key="2">
    <source>
        <dbReference type="ARBA" id="ARBA00022475"/>
    </source>
</evidence>
<evidence type="ECO:0000256" key="4">
    <source>
        <dbReference type="ARBA" id="ARBA00022679"/>
    </source>
</evidence>
<evidence type="ECO:0000313" key="10">
    <source>
        <dbReference type="EMBL" id="QTD45840.1"/>
    </source>
</evidence>
<sequence length="516" mass="55732">MNAPALPDTRRPGAAVTVAVALFAALWWAVLLLTQRTPPIDNVEQWVWSHGLAWGYYKHPPLPSWIAAAAQAVLGRAPWVIDLLGAACGVVTFVIFWRLLRRMRGAAFATLALLAVLCLTYSTQRLNYFNHNTVLMPLAAAVIALSWRVTLRPSRWTWGAIGALLGLGLLAKYQMVLVVVCVTLWWLRIGGWRGAEHRWGALLGGAAALAVFVPHLVWLVQSGWVPLNYARASALGAHLPWGARPVHVFHWMADWFGNRLMPAWVLLAIASWALARMPADAPASAPGHPGAALSRPFLLLWGLGPLLLMMAMSLATGSRLPFKWSTSFALWTVPAVMACLPLAAALARVRALPWPVGAGFAALQLMLLVAMQHGAHQPTPIGPSKKAREWRQRDFAPAARVLDAQARAELGGPAQIISGAYGVAGALAQQLPGHPLVLIDGDLGKSPWLRADDLRDARVMWVEPACGVPAGAQALMPGWIVWPLPPGAVLQGRAPTDPRRWHQAMAQGGVSIRACP</sequence>
<keyword evidence="4" id="KW-0808">Transferase</keyword>
<reference evidence="10" key="1">
    <citation type="submission" date="2021-03" db="EMBL/GenBank/DDBJ databases">
        <title>Ottowia sp. 27C isolated from the cloaca of a Giant Asian pond turtle (Heosemys grandis).</title>
        <authorList>
            <person name="Spergser J."/>
            <person name="Busse H.-J."/>
        </authorList>
    </citation>
    <scope>NUCLEOTIDE SEQUENCE</scope>
    <source>
        <strain evidence="10">27C</strain>
    </source>
</reference>
<feature type="domain" description="Glycosyltransferase RgtA/B/C/D-like" evidence="9">
    <location>
        <begin position="58"/>
        <end position="218"/>
    </location>
</feature>
<feature type="transmembrane region" description="Helical" evidence="8">
    <location>
        <begin position="352"/>
        <end position="371"/>
    </location>
</feature>
<organism evidence="10 11">
    <name type="scientific">Ottowia testudinis</name>
    <dbReference type="NCBI Taxonomy" id="2816950"/>
    <lineage>
        <taxon>Bacteria</taxon>
        <taxon>Pseudomonadati</taxon>
        <taxon>Pseudomonadota</taxon>
        <taxon>Betaproteobacteria</taxon>
        <taxon>Burkholderiales</taxon>
        <taxon>Comamonadaceae</taxon>
        <taxon>Ottowia</taxon>
    </lineage>
</organism>
<dbReference type="EMBL" id="CP071796">
    <property type="protein sequence ID" value="QTD45840.1"/>
    <property type="molecule type" value="Genomic_DNA"/>
</dbReference>
<proteinExistence type="predicted"/>
<dbReference type="InterPro" id="IPR038731">
    <property type="entry name" value="RgtA/B/C-like"/>
</dbReference>
<gene>
    <name evidence="10" type="ORF">J1M35_02650</name>
</gene>
<evidence type="ECO:0000256" key="8">
    <source>
        <dbReference type="SAM" id="Phobius"/>
    </source>
</evidence>
<evidence type="ECO:0000256" key="1">
    <source>
        <dbReference type="ARBA" id="ARBA00004651"/>
    </source>
</evidence>
<evidence type="ECO:0000256" key="3">
    <source>
        <dbReference type="ARBA" id="ARBA00022676"/>
    </source>
</evidence>
<evidence type="ECO:0000259" key="9">
    <source>
        <dbReference type="Pfam" id="PF13231"/>
    </source>
</evidence>
<dbReference type="AlphaFoldDB" id="A0A975H404"/>
<feature type="transmembrane region" description="Helical" evidence="8">
    <location>
        <begin position="12"/>
        <end position="33"/>
    </location>
</feature>
<feature type="transmembrane region" description="Helical" evidence="8">
    <location>
        <begin position="328"/>
        <end position="346"/>
    </location>
</feature>
<feature type="transmembrane region" description="Helical" evidence="8">
    <location>
        <begin position="163"/>
        <end position="187"/>
    </location>
</feature>
<accession>A0A975H404</accession>
<feature type="transmembrane region" description="Helical" evidence="8">
    <location>
        <begin position="260"/>
        <end position="277"/>
    </location>
</feature>
<dbReference type="RefSeq" id="WP_208009620.1">
    <property type="nucleotide sequence ID" value="NZ_CP071796.1"/>
</dbReference>
<dbReference type="Proteomes" id="UP000663903">
    <property type="component" value="Chromosome"/>
</dbReference>
<evidence type="ECO:0000256" key="6">
    <source>
        <dbReference type="ARBA" id="ARBA00022989"/>
    </source>
</evidence>
<feature type="transmembrane region" description="Helical" evidence="8">
    <location>
        <begin position="199"/>
        <end position="220"/>
    </location>
</feature>
<feature type="transmembrane region" description="Helical" evidence="8">
    <location>
        <begin position="79"/>
        <end position="99"/>
    </location>
</feature>
<keyword evidence="11" id="KW-1185">Reference proteome</keyword>
<comment type="subcellular location">
    <subcellularLocation>
        <location evidence="1">Cell membrane</location>
        <topology evidence="1">Multi-pass membrane protein</topology>
    </subcellularLocation>
</comment>
<protein>
    <submittedName>
        <fullName evidence="10">Glycosyltransferase family 39 protein</fullName>
    </submittedName>
</protein>
<evidence type="ECO:0000313" key="11">
    <source>
        <dbReference type="Proteomes" id="UP000663903"/>
    </source>
</evidence>
<name>A0A975H404_9BURK</name>
<evidence type="ECO:0000256" key="5">
    <source>
        <dbReference type="ARBA" id="ARBA00022692"/>
    </source>
</evidence>
<keyword evidence="2" id="KW-1003">Cell membrane</keyword>
<dbReference type="GO" id="GO:0016763">
    <property type="term" value="F:pentosyltransferase activity"/>
    <property type="evidence" value="ECO:0007669"/>
    <property type="project" value="TreeGrafter"/>
</dbReference>
<dbReference type="PANTHER" id="PTHR33908:SF11">
    <property type="entry name" value="MEMBRANE PROTEIN"/>
    <property type="match status" value="1"/>
</dbReference>
<feature type="transmembrane region" description="Helical" evidence="8">
    <location>
        <begin position="297"/>
        <end position="316"/>
    </location>
</feature>
<keyword evidence="5 8" id="KW-0812">Transmembrane</keyword>
<dbReference type="GO" id="GO:0005886">
    <property type="term" value="C:plasma membrane"/>
    <property type="evidence" value="ECO:0007669"/>
    <property type="project" value="UniProtKB-SubCell"/>
</dbReference>
<evidence type="ECO:0000256" key="7">
    <source>
        <dbReference type="ARBA" id="ARBA00023136"/>
    </source>
</evidence>